<evidence type="ECO:0000313" key="3">
    <source>
        <dbReference type="Proteomes" id="UP000253153"/>
    </source>
</evidence>
<sequence length="338" mass="35072">MASQSENSANAILDPVPQTDSPRRAPAPAPGAAPVSPSTALPAAPQDHATVIESTDRNPPEARMSLDMPGPVQAPAPAPALDSHGTYRSVSIFVPELGPEAQNAFSSVAFPPGTSAADFVPVFIPRSAFGTLNYSGGTPPPPVPVPVPAPAPTPSAAARPGVRTAGLSGPGSVGRNRGLGNFRGRGYIGSRGDRGGGFRGGVNRNQRTDNSANAPRISAAGSIDRDTGRGPSALTCASRNPEDNAAAAHQVMRNTGARRYTSVTRGVPEGVRALAQRRQWLRSVMFSDSDEPNRRAVDDLMNLDTHESRATDARDPCVANVDVPQERATADEAKEDSA</sequence>
<feature type="compositionally biased region" description="Gly residues" evidence="1">
    <location>
        <begin position="181"/>
        <end position="190"/>
    </location>
</feature>
<organism evidence="2 3">
    <name type="scientific">Fusarium coffeatum</name>
    <dbReference type="NCBI Taxonomy" id="231269"/>
    <lineage>
        <taxon>Eukaryota</taxon>
        <taxon>Fungi</taxon>
        <taxon>Dikarya</taxon>
        <taxon>Ascomycota</taxon>
        <taxon>Pezizomycotina</taxon>
        <taxon>Sordariomycetes</taxon>
        <taxon>Hypocreomycetidae</taxon>
        <taxon>Hypocreales</taxon>
        <taxon>Nectriaceae</taxon>
        <taxon>Fusarium</taxon>
        <taxon>Fusarium incarnatum-equiseti species complex</taxon>
    </lineage>
</organism>
<proteinExistence type="predicted"/>
<dbReference type="AlphaFoldDB" id="A0A366RKN0"/>
<evidence type="ECO:0000313" key="2">
    <source>
        <dbReference type="EMBL" id="RBR16845.1"/>
    </source>
</evidence>
<name>A0A366RKN0_9HYPO</name>
<reference evidence="2 3" key="1">
    <citation type="submission" date="2018-06" db="EMBL/GenBank/DDBJ databases">
        <title>Fusarium incarnatum-equiseti species complex species 28.</title>
        <authorList>
            <person name="Gardiner D.M."/>
        </authorList>
    </citation>
    <scope>NUCLEOTIDE SEQUENCE [LARGE SCALE GENOMIC DNA]</scope>
    <source>
        <strain evidence="2 3">FIESC_28</strain>
    </source>
</reference>
<keyword evidence="3" id="KW-1185">Reference proteome</keyword>
<comment type="caution">
    <text evidence="2">The sequence shown here is derived from an EMBL/GenBank/DDBJ whole genome shotgun (WGS) entry which is preliminary data.</text>
</comment>
<dbReference type="RefSeq" id="XP_031015012.1">
    <property type="nucleotide sequence ID" value="XM_031160903.1"/>
</dbReference>
<dbReference type="GeneID" id="41996199"/>
<feature type="region of interest" description="Disordered" evidence="1">
    <location>
        <begin position="152"/>
        <end position="239"/>
    </location>
</feature>
<protein>
    <submittedName>
        <fullName evidence="2">Uncharacterized protein</fullName>
    </submittedName>
</protein>
<dbReference type="Proteomes" id="UP000253153">
    <property type="component" value="Unassembled WGS sequence"/>
</dbReference>
<feature type="compositionally biased region" description="Basic and acidic residues" evidence="1">
    <location>
        <begin position="324"/>
        <end position="338"/>
    </location>
</feature>
<feature type="compositionally biased region" description="Polar residues" evidence="1">
    <location>
        <begin position="1"/>
        <end position="10"/>
    </location>
</feature>
<dbReference type="EMBL" id="QKXC01000138">
    <property type="protein sequence ID" value="RBR16845.1"/>
    <property type="molecule type" value="Genomic_DNA"/>
</dbReference>
<gene>
    <name evidence="2" type="ORF">FIESC28_06760</name>
</gene>
<accession>A0A366RKN0</accession>
<feature type="region of interest" description="Disordered" evidence="1">
    <location>
        <begin position="307"/>
        <end position="338"/>
    </location>
</feature>
<evidence type="ECO:0000256" key="1">
    <source>
        <dbReference type="SAM" id="MobiDB-lite"/>
    </source>
</evidence>
<feature type="region of interest" description="Disordered" evidence="1">
    <location>
        <begin position="1"/>
        <end position="70"/>
    </location>
</feature>